<dbReference type="EMBL" id="CM042043">
    <property type="protein sequence ID" value="KAI3695927.1"/>
    <property type="molecule type" value="Genomic_DNA"/>
</dbReference>
<gene>
    <name evidence="1" type="ORF">L1987_78932</name>
</gene>
<organism evidence="1 2">
    <name type="scientific">Smallanthus sonchifolius</name>
    <dbReference type="NCBI Taxonomy" id="185202"/>
    <lineage>
        <taxon>Eukaryota</taxon>
        <taxon>Viridiplantae</taxon>
        <taxon>Streptophyta</taxon>
        <taxon>Embryophyta</taxon>
        <taxon>Tracheophyta</taxon>
        <taxon>Spermatophyta</taxon>
        <taxon>Magnoliopsida</taxon>
        <taxon>eudicotyledons</taxon>
        <taxon>Gunneridae</taxon>
        <taxon>Pentapetalae</taxon>
        <taxon>asterids</taxon>
        <taxon>campanulids</taxon>
        <taxon>Asterales</taxon>
        <taxon>Asteraceae</taxon>
        <taxon>Asteroideae</taxon>
        <taxon>Heliantheae alliance</taxon>
        <taxon>Millerieae</taxon>
        <taxon>Smallanthus</taxon>
    </lineage>
</organism>
<name>A0ACB8ZDR8_9ASTR</name>
<comment type="caution">
    <text evidence="1">The sequence shown here is derived from an EMBL/GenBank/DDBJ whole genome shotgun (WGS) entry which is preliminary data.</text>
</comment>
<reference evidence="1 2" key="2">
    <citation type="journal article" date="2022" name="Mol. Ecol. Resour.">
        <title>The genomes of chicory, endive, great burdock and yacon provide insights into Asteraceae paleo-polyploidization history and plant inulin production.</title>
        <authorList>
            <person name="Fan W."/>
            <person name="Wang S."/>
            <person name="Wang H."/>
            <person name="Wang A."/>
            <person name="Jiang F."/>
            <person name="Liu H."/>
            <person name="Zhao H."/>
            <person name="Xu D."/>
            <person name="Zhang Y."/>
        </authorList>
    </citation>
    <scope>NUCLEOTIDE SEQUENCE [LARGE SCALE GENOMIC DNA]</scope>
    <source>
        <strain evidence="2">cv. Yunnan</strain>
        <tissue evidence="1">Leaves</tissue>
    </source>
</reference>
<evidence type="ECO:0000313" key="1">
    <source>
        <dbReference type="EMBL" id="KAI3695927.1"/>
    </source>
</evidence>
<dbReference type="Proteomes" id="UP001056120">
    <property type="component" value="Linkage Group LG26"/>
</dbReference>
<keyword evidence="2" id="KW-1185">Reference proteome</keyword>
<evidence type="ECO:0000313" key="2">
    <source>
        <dbReference type="Proteomes" id="UP001056120"/>
    </source>
</evidence>
<proteinExistence type="predicted"/>
<reference evidence="2" key="1">
    <citation type="journal article" date="2022" name="Mol. Ecol. Resour.">
        <title>The genomes of chicory, endive, great burdock and yacon provide insights into Asteraceae palaeo-polyploidization history and plant inulin production.</title>
        <authorList>
            <person name="Fan W."/>
            <person name="Wang S."/>
            <person name="Wang H."/>
            <person name="Wang A."/>
            <person name="Jiang F."/>
            <person name="Liu H."/>
            <person name="Zhao H."/>
            <person name="Xu D."/>
            <person name="Zhang Y."/>
        </authorList>
    </citation>
    <scope>NUCLEOTIDE SEQUENCE [LARGE SCALE GENOMIC DNA]</scope>
    <source>
        <strain evidence="2">cv. Yunnan</strain>
    </source>
</reference>
<protein>
    <submittedName>
        <fullName evidence="1">Uncharacterized protein</fullName>
    </submittedName>
</protein>
<accession>A0ACB8ZDR8</accession>
<sequence length="144" mass="16205">MLSKPYFQHVKVNRRPQLIPAPTASAKSDFTSSASQSIVASPPSSPSSNCSVRISVYYMDSSKTTLLYDIEEEELRLSSQARARVADLSNCEANSKYVVDIFGQTHRAVSGEIFDCMKLWPINCCWKICSSFREMHGECDDYIF</sequence>